<evidence type="ECO:0000259" key="5">
    <source>
        <dbReference type="PROSITE" id="PS50931"/>
    </source>
</evidence>
<keyword evidence="3" id="KW-0238">DNA-binding</keyword>
<evidence type="ECO:0000256" key="2">
    <source>
        <dbReference type="ARBA" id="ARBA00023015"/>
    </source>
</evidence>
<dbReference type="Proteomes" id="UP000250443">
    <property type="component" value="Unassembled WGS sequence"/>
</dbReference>
<evidence type="ECO:0000256" key="4">
    <source>
        <dbReference type="ARBA" id="ARBA00023163"/>
    </source>
</evidence>
<keyword evidence="2" id="KW-0805">Transcription regulation</keyword>
<proteinExistence type="inferred from homology"/>
<dbReference type="InterPro" id="IPR000847">
    <property type="entry name" value="LysR_HTH_N"/>
</dbReference>
<evidence type="ECO:0000313" key="7">
    <source>
        <dbReference type="Proteomes" id="UP000250443"/>
    </source>
</evidence>
<evidence type="ECO:0000313" key="6">
    <source>
        <dbReference type="EMBL" id="SPZ16834.1"/>
    </source>
</evidence>
<dbReference type="RefSeq" id="WP_208859652.1">
    <property type="nucleotide sequence ID" value="NZ_CP069263.1"/>
</dbReference>
<evidence type="ECO:0000256" key="1">
    <source>
        <dbReference type="ARBA" id="ARBA00009437"/>
    </source>
</evidence>
<accession>A0A2X2DBR6</accession>
<dbReference type="GO" id="GO:0032993">
    <property type="term" value="C:protein-DNA complex"/>
    <property type="evidence" value="ECO:0007669"/>
    <property type="project" value="TreeGrafter"/>
</dbReference>
<dbReference type="GO" id="GO:0003677">
    <property type="term" value="F:DNA binding"/>
    <property type="evidence" value="ECO:0007669"/>
    <property type="project" value="UniProtKB-KW"/>
</dbReference>
<dbReference type="GO" id="GO:0003700">
    <property type="term" value="F:DNA-binding transcription factor activity"/>
    <property type="evidence" value="ECO:0007669"/>
    <property type="project" value="InterPro"/>
</dbReference>
<organism evidence="6 7">
    <name type="scientific">Pseudomonas luteola</name>
    <dbReference type="NCBI Taxonomy" id="47886"/>
    <lineage>
        <taxon>Bacteria</taxon>
        <taxon>Pseudomonadati</taxon>
        <taxon>Pseudomonadota</taxon>
        <taxon>Gammaproteobacteria</taxon>
        <taxon>Pseudomonadales</taxon>
        <taxon>Pseudomonadaceae</taxon>
        <taxon>Pseudomonas</taxon>
    </lineage>
</organism>
<dbReference type="SUPFAM" id="SSF46785">
    <property type="entry name" value="Winged helix' DNA-binding domain"/>
    <property type="match status" value="1"/>
</dbReference>
<dbReference type="PANTHER" id="PTHR30346:SF28">
    <property type="entry name" value="HTH-TYPE TRANSCRIPTIONAL REGULATOR CYNR"/>
    <property type="match status" value="1"/>
</dbReference>
<dbReference type="InterPro" id="IPR036388">
    <property type="entry name" value="WH-like_DNA-bd_sf"/>
</dbReference>
<dbReference type="PRINTS" id="PR00039">
    <property type="entry name" value="HTHLYSR"/>
</dbReference>
<dbReference type="PANTHER" id="PTHR30346">
    <property type="entry name" value="TRANSCRIPTIONAL DUAL REGULATOR HCAR-RELATED"/>
    <property type="match status" value="1"/>
</dbReference>
<dbReference type="PROSITE" id="PS50931">
    <property type="entry name" value="HTH_LYSR"/>
    <property type="match status" value="1"/>
</dbReference>
<name>A0A2X2DBR6_PSELU</name>
<dbReference type="Pfam" id="PF00126">
    <property type="entry name" value="HTH_1"/>
    <property type="match status" value="1"/>
</dbReference>
<dbReference type="InterPro" id="IPR036390">
    <property type="entry name" value="WH_DNA-bd_sf"/>
</dbReference>
<feature type="domain" description="HTH lysR-type" evidence="5">
    <location>
        <begin position="1"/>
        <end position="58"/>
    </location>
</feature>
<sequence>MDLRQLRSFVVLAQTLDFGIAAQQLSITKPPLSRQIATLEESLGTPLFIRNFRSLALTPAGKAFLQVRPGCWLT</sequence>
<gene>
    <name evidence="6" type="primary">tfdS</name>
    <name evidence="6" type="ORF">NCTC11842_05874</name>
</gene>
<dbReference type="FunFam" id="1.10.10.10:FF:000001">
    <property type="entry name" value="LysR family transcriptional regulator"/>
    <property type="match status" value="1"/>
</dbReference>
<comment type="similarity">
    <text evidence="1">Belongs to the LysR transcriptional regulatory family.</text>
</comment>
<reference evidence="6 7" key="1">
    <citation type="submission" date="2018-06" db="EMBL/GenBank/DDBJ databases">
        <authorList>
            <consortium name="Pathogen Informatics"/>
            <person name="Doyle S."/>
        </authorList>
    </citation>
    <scope>NUCLEOTIDE SEQUENCE [LARGE SCALE GENOMIC DNA]</scope>
    <source>
        <strain evidence="6 7">NCTC11842</strain>
    </source>
</reference>
<dbReference type="Gene3D" id="1.10.10.10">
    <property type="entry name" value="Winged helix-like DNA-binding domain superfamily/Winged helix DNA-binding domain"/>
    <property type="match status" value="1"/>
</dbReference>
<dbReference type="AlphaFoldDB" id="A0A2X2DBR6"/>
<evidence type="ECO:0000256" key="3">
    <source>
        <dbReference type="ARBA" id="ARBA00023125"/>
    </source>
</evidence>
<keyword evidence="4" id="KW-0804">Transcription</keyword>
<protein>
    <submittedName>
        <fullName evidence="6">Transcriptional regulator</fullName>
    </submittedName>
</protein>
<dbReference type="EMBL" id="UAUF01000016">
    <property type="protein sequence ID" value="SPZ16834.1"/>
    <property type="molecule type" value="Genomic_DNA"/>
</dbReference>